<dbReference type="Pfam" id="PF05732">
    <property type="entry name" value="RepL"/>
    <property type="match status" value="1"/>
</dbReference>
<sequence>MQPERPLKKVSKVTKNKIIDINTGEIQEEEEIINAYIDKEPDYVKIYLKDIVALNDLPKGLDRVINVLLKVMSYDNMIILNSFIKKQMAQELGYKTVQVLNNNINKLVNAEILFRKGTGTYQVNARYFGRGHWHDIQEIRLQQVYSTKGRELKTEITYKNDEPSQN</sequence>
<dbReference type="Proteomes" id="UP000076482">
    <property type="component" value="Unassembled WGS sequence"/>
</dbReference>
<dbReference type="Proteomes" id="UP000075591">
    <property type="component" value="Unassembled WGS sequence"/>
</dbReference>
<dbReference type="EMBL" id="LJKE01000093">
    <property type="protein sequence ID" value="KZD56954.1"/>
    <property type="molecule type" value="Genomic_DNA"/>
</dbReference>
<dbReference type="GO" id="GO:0006260">
    <property type="term" value="P:DNA replication"/>
    <property type="evidence" value="ECO:0007669"/>
    <property type="project" value="InterPro"/>
</dbReference>
<organism evidence="3 6">
    <name type="scientific">Bacillus cereus</name>
    <dbReference type="NCBI Taxonomy" id="1396"/>
    <lineage>
        <taxon>Bacteria</taxon>
        <taxon>Bacillati</taxon>
        <taxon>Bacillota</taxon>
        <taxon>Bacilli</taxon>
        <taxon>Bacillales</taxon>
        <taxon>Bacillaceae</taxon>
        <taxon>Bacillus</taxon>
        <taxon>Bacillus cereus group</taxon>
    </lineage>
</organism>
<feature type="domain" description="Plasmid replication protein RepL" evidence="1">
    <location>
        <begin position="8"/>
        <end position="162"/>
    </location>
</feature>
<dbReference type="AlphaFoldDB" id="A0A151UN78"/>
<evidence type="ECO:0000313" key="7">
    <source>
        <dbReference type="Proteomes" id="UP000184161"/>
    </source>
</evidence>
<evidence type="ECO:0000313" key="4">
    <source>
        <dbReference type="EMBL" id="OJS97615.1"/>
    </source>
</evidence>
<proteinExistence type="predicted"/>
<dbReference type="RefSeq" id="WP_001182216.1">
    <property type="nucleotide sequence ID" value="NZ_AP022893.1"/>
</dbReference>
<dbReference type="GeneID" id="92803069"/>
<dbReference type="GO" id="GO:0006276">
    <property type="term" value="P:plasmid maintenance"/>
    <property type="evidence" value="ECO:0007669"/>
    <property type="project" value="InterPro"/>
</dbReference>
<evidence type="ECO:0000313" key="3">
    <source>
        <dbReference type="EMBL" id="KZD56954.1"/>
    </source>
</evidence>
<accession>A0A151UN78</accession>
<evidence type="ECO:0000313" key="2">
    <source>
        <dbReference type="EMBL" id="KXY02229.1"/>
    </source>
</evidence>
<reference evidence="2 5" key="2">
    <citation type="submission" date="2015-12" db="EMBL/GenBank/DDBJ databases">
        <title>Bacillus cereus Group isolate.</title>
        <authorList>
            <person name="Kovac J."/>
        </authorList>
    </citation>
    <scope>NUCLEOTIDE SEQUENCE [LARGE SCALE GENOMIC DNA]</scope>
    <source>
        <strain evidence="2 5">FSL W8-0275</strain>
    </source>
</reference>
<dbReference type="InterPro" id="IPR008813">
    <property type="entry name" value="Plasmid_replication_RepL"/>
</dbReference>
<dbReference type="EMBL" id="LOMT01000021">
    <property type="protein sequence ID" value="KXY02229.1"/>
    <property type="molecule type" value="Genomic_DNA"/>
</dbReference>
<dbReference type="Proteomes" id="UP000184161">
    <property type="component" value="Unassembled WGS sequence"/>
</dbReference>
<comment type="caution">
    <text evidence="3">The sequence shown here is derived from an EMBL/GenBank/DDBJ whole genome shotgun (WGS) entry which is preliminary data.</text>
</comment>
<evidence type="ECO:0000259" key="1">
    <source>
        <dbReference type="Pfam" id="PF05732"/>
    </source>
</evidence>
<protein>
    <recommendedName>
        <fullName evidence="1">Plasmid replication protein RepL domain-containing protein</fullName>
    </recommendedName>
</protein>
<reference evidence="3 6" key="1">
    <citation type="submission" date="2015-09" db="EMBL/GenBank/DDBJ databases">
        <title>Bacillus cereus food isolates.</title>
        <authorList>
            <person name="Boekhorst J."/>
        </authorList>
    </citation>
    <scope>NUCLEOTIDE SEQUENCE [LARGE SCALE GENOMIC DNA]</scope>
    <source>
        <strain evidence="3 6">B4088</strain>
    </source>
</reference>
<dbReference type="EMBL" id="MLYK01000003">
    <property type="protein sequence ID" value="OJS97615.1"/>
    <property type="molecule type" value="Genomic_DNA"/>
</dbReference>
<dbReference type="PATRIC" id="fig|1396.432.peg.5915"/>
<reference evidence="4 7" key="3">
    <citation type="submission" date="2016-10" db="EMBL/GenBank/DDBJ databases">
        <title>Draft Genome Sequence of one Bacillus cereus strain isolated from pooled breast milk.</title>
        <authorList>
            <person name="Woudstra C."/>
            <person name="Chamoin A."/>
            <person name="Gentil S."/>
            <person name="Rambeloson T."/>
            <person name="Delannoye S."/>
            <person name="Heinnekine J.A."/>
            <person name="Herbin S."/>
            <person name="Fach P."/>
        </authorList>
    </citation>
    <scope>NUCLEOTIDE SEQUENCE [LARGE SCALE GENOMIC DNA]</scope>
    <source>
        <strain evidence="4 7">16SBCL1279</strain>
    </source>
</reference>
<name>A0A151UN78_BACCE</name>
<evidence type="ECO:0000313" key="5">
    <source>
        <dbReference type="Proteomes" id="UP000075591"/>
    </source>
</evidence>
<evidence type="ECO:0000313" key="6">
    <source>
        <dbReference type="Proteomes" id="UP000076482"/>
    </source>
</evidence>
<gene>
    <name evidence="2" type="ORF">AT274_12235</name>
    <name evidence="3" type="ORF">B4088_4976</name>
    <name evidence="4" type="ORF">BKK64_01495</name>
</gene>